<gene>
    <name evidence="5" type="ORF">DC20_21535</name>
</gene>
<evidence type="ECO:0000313" key="5">
    <source>
        <dbReference type="EMBL" id="ALJ01648.1"/>
    </source>
</evidence>
<dbReference type="OrthoDB" id="792101at2"/>
<evidence type="ECO:0000259" key="4">
    <source>
        <dbReference type="PROSITE" id="PS01124"/>
    </source>
</evidence>
<dbReference type="Pfam" id="PF02311">
    <property type="entry name" value="AraC_binding"/>
    <property type="match status" value="1"/>
</dbReference>
<dbReference type="InterPro" id="IPR014710">
    <property type="entry name" value="RmlC-like_jellyroll"/>
</dbReference>
<dbReference type="PROSITE" id="PS01124">
    <property type="entry name" value="HTH_ARAC_FAMILY_2"/>
    <property type="match status" value="1"/>
</dbReference>
<reference evidence="5 6" key="1">
    <citation type="submission" date="2015-08" db="EMBL/GenBank/DDBJ databases">
        <title>Complete genome sequence of Rufibacter tibetensis strain 1351t, a radiation-resistant bacterium from tibet plateau.</title>
        <authorList>
            <person name="Dai J."/>
        </authorList>
    </citation>
    <scope>NUCLEOTIDE SEQUENCE [LARGE SCALE GENOMIC DNA]</scope>
    <source>
        <strain evidence="5 6">1351</strain>
        <plasmid evidence="5 6">1</plasmid>
    </source>
</reference>
<keyword evidence="1" id="KW-0805">Transcription regulation</keyword>
<geneLocation type="plasmid" evidence="5 6">
    <name>1</name>
</geneLocation>
<accession>A0A0P0CPI9</accession>
<dbReference type="SMART" id="SM00342">
    <property type="entry name" value="HTH_ARAC"/>
    <property type="match status" value="1"/>
</dbReference>
<evidence type="ECO:0000313" key="6">
    <source>
        <dbReference type="Proteomes" id="UP000061382"/>
    </source>
</evidence>
<dbReference type="InterPro" id="IPR009057">
    <property type="entry name" value="Homeodomain-like_sf"/>
</dbReference>
<name>A0A0P0CPI9_9BACT</name>
<dbReference type="Gene3D" id="1.10.10.60">
    <property type="entry name" value="Homeodomain-like"/>
    <property type="match status" value="2"/>
</dbReference>
<keyword evidence="5" id="KW-0614">Plasmid</keyword>
<dbReference type="Gene3D" id="2.60.120.10">
    <property type="entry name" value="Jelly Rolls"/>
    <property type="match status" value="1"/>
</dbReference>
<dbReference type="SUPFAM" id="SSF51182">
    <property type="entry name" value="RmlC-like cupins"/>
    <property type="match status" value="1"/>
</dbReference>
<dbReference type="Proteomes" id="UP000061382">
    <property type="component" value="Plasmid 1"/>
</dbReference>
<dbReference type="InterPro" id="IPR018060">
    <property type="entry name" value="HTH_AraC"/>
</dbReference>
<dbReference type="EMBL" id="CP012644">
    <property type="protein sequence ID" value="ALJ01648.1"/>
    <property type="molecule type" value="Genomic_DNA"/>
</dbReference>
<keyword evidence="6" id="KW-1185">Reference proteome</keyword>
<dbReference type="InterPro" id="IPR003313">
    <property type="entry name" value="AraC-bd"/>
</dbReference>
<protein>
    <submittedName>
        <fullName evidence="5">Transcriptional regulator</fullName>
    </submittedName>
</protein>
<evidence type="ECO:0000256" key="1">
    <source>
        <dbReference type="ARBA" id="ARBA00023015"/>
    </source>
</evidence>
<dbReference type="InterPro" id="IPR011051">
    <property type="entry name" value="RmlC_Cupin_sf"/>
</dbReference>
<dbReference type="PANTHER" id="PTHR43280:SF34">
    <property type="entry name" value="ARAC-FAMILY TRANSCRIPTIONAL REGULATOR"/>
    <property type="match status" value="1"/>
</dbReference>
<organism evidence="5 6">
    <name type="scientific">Rufibacter tibetensis</name>
    <dbReference type="NCBI Taxonomy" id="512763"/>
    <lineage>
        <taxon>Bacteria</taxon>
        <taxon>Pseudomonadati</taxon>
        <taxon>Bacteroidota</taxon>
        <taxon>Cytophagia</taxon>
        <taxon>Cytophagales</taxon>
        <taxon>Hymenobacteraceae</taxon>
        <taxon>Rufibacter</taxon>
    </lineage>
</organism>
<keyword evidence="3" id="KW-0804">Transcription</keyword>
<dbReference type="KEGG" id="rti:DC20_21535"/>
<dbReference type="GO" id="GO:0043565">
    <property type="term" value="F:sequence-specific DNA binding"/>
    <property type="evidence" value="ECO:0007669"/>
    <property type="project" value="InterPro"/>
</dbReference>
<proteinExistence type="predicted"/>
<feature type="domain" description="HTH araC/xylS-type" evidence="4">
    <location>
        <begin position="187"/>
        <end position="285"/>
    </location>
</feature>
<keyword evidence="2" id="KW-0238">DNA-binding</keyword>
<dbReference type="PANTHER" id="PTHR43280">
    <property type="entry name" value="ARAC-FAMILY TRANSCRIPTIONAL REGULATOR"/>
    <property type="match status" value="1"/>
</dbReference>
<dbReference type="AlphaFoldDB" id="A0A0P0CPI9"/>
<dbReference type="Pfam" id="PF12833">
    <property type="entry name" value="HTH_18"/>
    <property type="match status" value="1"/>
</dbReference>
<dbReference type="PATRIC" id="fig|512763.3.peg.4736"/>
<sequence>MKPHLLKVDTDPTGSFSVRQNKIPYMNNRLHYHPEVEIIHLHKGSGMQLVGDSITRFSPGDIVLIGANVPHFWRYDELDLCDNNDAVAFSTAIHFRENFWGDRFLNLPETKQLKVLLDKAKRGILIKGKTGQKVKKLMSRIQHSTGVHRMLALLECLSVIAEEDGLQLLSSFGFMTDLSDTESERLNLIYEHTLTHFKRKIHLEEIAGIAGIIPNSFCRYFKERTGKTYTQFLTEIRVGFACKLIIANKMSIKQLCYESGFNNFSCFHKNFKGIMGKTPQSYQNQYIRTGL</sequence>
<evidence type="ECO:0000256" key="3">
    <source>
        <dbReference type="ARBA" id="ARBA00023163"/>
    </source>
</evidence>
<dbReference type="SUPFAM" id="SSF46689">
    <property type="entry name" value="Homeodomain-like"/>
    <property type="match status" value="2"/>
</dbReference>
<evidence type="ECO:0000256" key="2">
    <source>
        <dbReference type="ARBA" id="ARBA00023125"/>
    </source>
</evidence>
<dbReference type="GO" id="GO:0003700">
    <property type="term" value="F:DNA-binding transcription factor activity"/>
    <property type="evidence" value="ECO:0007669"/>
    <property type="project" value="InterPro"/>
</dbReference>